<dbReference type="Pfam" id="PF00246">
    <property type="entry name" value="Peptidase_M14"/>
    <property type="match status" value="1"/>
</dbReference>
<reference evidence="9" key="1">
    <citation type="submission" date="2023-05" db="EMBL/GenBank/DDBJ databases">
        <title>Comparative genomics of Bacillaceae isolates and their secondary metabolite potential.</title>
        <authorList>
            <person name="Song L."/>
            <person name="Nielsen L.J."/>
            <person name="Mohite O."/>
            <person name="Xu X."/>
            <person name="Weber T."/>
            <person name="Kovacs A.T."/>
        </authorList>
    </citation>
    <scope>NUCLEOTIDE SEQUENCE</scope>
    <source>
        <strain evidence="9">XLM17</strain>
    </source>
</reference>
<evidence type="ECO:0000256" key="1">
    <source>
        <dbReference type="ARBA" id="ARBA00001947"/>
    </source>
</evidence>
<dbReference type="PANTHER" id="PTHR11705">
    <property type="entry name" value="PROTEASE FAMILY M14 CARBOXYPEPTIDASE A,B"/>
    <property type="match status" value="1"/>
</dbReference>
<keyword evidence="4" id="KW-0378">Hydrolase</keyword>
<proteinExistence type="inferred from homology"/>
<comment type="similarity">
    <text evidence="2 7">Belongs to the peptidase M14 family.</text>
</comment>
<dbReference type="KEGG" id="nnv:QNH39_07060"/>
<evidence type="ECO:0000256" key="6">
    <source>
        <dbReference type="ARBA" id="ARBA00023049"/>
    </source>
</evidence>
<evidence type="ECO:0000313" key="9">
    <source>
        <dbReference type="EMBL" id="WHY87580.1"/>
    </source>
</evidence>
<accession>A0AA95MT84</accession>
<gene>
    <name evidence="9" type="ORF">QNH39_07060</name>
</gene>
<evidence type="ECO:0000256" key="7">
    <source>
        <dbReference type="PROSITE-ProRule" id="PRU01379"/>
    </source>
</evidence>
<dbReference type="SUPFAM" id="SSF53187">
    <property type="entry name" value="Zn-dependent exopeptidases"/>
    <property type="match status" value="1"/>
</dbReference>
<dbReference type="PROSITE" id="PS52035">
    <property type="entry name" value="PEPTIDASE_M14"/>
    <property type="match status" value="1"/>
</dbReference>
<keyword evidence="6" id="KW-0482">Metalloprotease</keyword>
<dbReference type="GO" id="GO:0004181">
    <property type="term" value="F:metallocarboxypeptidase activity"/>
    <property type="evidence" value="ECO:0007669"/>
    <property type="project" value="InterPro"/>
</dbReference>
<dbReference type="PANTHER" id="PTHR11705:SF143">
    <property type="entry name" value="SLL0236 PROTEIN"/>
    <property type="match status" value="1"/>
</dbReference>
<evidence type="ECO:0000256" key="3">
    <source>
        <dbReference type="ARBA" id="ARBA00022670"/>
    </source>
</evidence>
<dbReference type="InterPro" id="IPR054470">
    <property type="entry name" value="FIMAH_dom"/>
</dbReference>
<organism evidence="9 10">
    <name type="scientific">Neobacillus novalis</name>
    <dbReference type="NCBI Taxonomy" id="220687"/>
    <lineage>
        <taxon>Bacteria</taxon>
        <taxon>Bacillati</taxon>
        <taxon>Bacillota</taxon>
        <taxon>Bacilli</taxon>
        <taxon>Bacillales</taxon>
        <taxon>Bacillaceae</taxon>
        <taxon>Neobacillus</taxon>
    </lineage>
</organism>
<keyword evidence="3" id="KW-0645">Protease</keyword>
<comment type="cofactor">
    <cofactor evidence="1">
        <name>Zn(2+)</name>
        <dbReference type="ChEBI" id="CHEBI:29105"/>
    </cofactor>
</comment>
<evidence type="ECO:0000313" key="10">
    <source>
        <dbReference type="Proteomes" id="UP001178288"/>
    </source>
</evidence>
<name>A0AA95MT84_9BACI</name>
<dbReference type="Pfam" id="PF13290">
    <property type="entry name" value="CHB_HEX_C_1"/>
    <property type="match status" value="1"/>
</dbReference>
<dbReference type="InterPro" id="IPR059177">
    <property type="entry name" value="GH29D-like_dom"/>
</dbReference>
<dbReference type="Pfam" id="PF22888">
    <property type="entry name" value="FIMAH"/>
    <property type="match status" value="1"/>
</dbReference>
<evidence type="ECO:0000256" key="2">
    <source>
        <dbReference type="ARBA" id="ARBA00005988"/>
    </source>
</evidence>
<feature type="active site" description="Proton donor/acceptor" evidence="7">
    <location>
        <position position="649"/>
    </location>
</feature>
<dbReference type="RefSeq" id="WP_066083903.1">
    <property type="nucleotide sequence ID" value="NZ_CP126114.1"/>
</dbReference>
<feature type="domain" description="Peptidase M14" evidence="8">
    <location>
        <begin position="344"/>
        <end position="690"/>
    </location>
</feature>
<dbReference type="InterPro" id="IPR000834">
    <property type="entry name" value="Peptidase_M14"/>
</dbReference>
<keyword evidence="5" id="KW-0862">Zinc</keyword>
<evidence type="ECO:0000256" key="5">
    <source>
        <dbReference type="ARBA" id="ARBA00022833"/>
    </source>
</evidence>
<evidence type="ECO:0000259" key="8">
    <source>
        <dbReference type="PROSITE" id="PS52035"/>
    </source>
</evidence>
<dbReference type="GO" id="GO:0008270">
    <property type="term" value="F:zinc ion binding"/>
    <property type="evidence" value="ECO:0007669"/>
    <property type="project" value="InterPro"/>
</dbReference>
<keyword evidence="10" id="KW-1185">Reference proteome</keyword>
<protein>
    <submittedName>
        <fullName evidence="9">M14 family metallopeptidase</fullName>
    </submittedName>
</protein>
<dbReference type="SMART" id="SM00631">
    <property type="entry name" value="Zn_pept"/>
    <property type="match status" value="1"/>
</dbReference>
<dbReference type="EMBL" id="CP126114">
    <property type="protein sequence ID" value="WHY87580.1"/>
    <property type="molecule type" value="Genomic_DNA"/>
</dbReference>
<dbReference type="Gene3D" id="3.40.630.10">
    <property type="entry name" value="Zn peptidases"/>
    <property type="match status" value="1"/>
</dbReference>
<dbReference type="GO" id="GO:0006508">
    <property type="term" value="P:proteolysis"/>
    <property type="evidence" value="ECO:0007669"/>
    <property type="project" value="UniProtKB-KW"/>
</dbReference>
<sequence>MKKRTWKNGLAVLATSTALVASTLYTGLGSPIFAETVKGELIPQEESFSVVSLEIPNEAAAEKIRELEIDFDHGIHEHDGVWEVEAVVTPSEVKLLEKNGIKVAETLMTEQVWQKRVNERNRTLQQNAGLAAQEETLQILRANHYKNQSGTFLYLEAKSSVGDVAGTVLTAYWKENGVEKSATLAKRSDYGAYLYHYLELPITSIPSTVTIVSNKGTSRTSNVTEWLGGEKPEPGEHYVSGFVDHYMAPTEINAKMDQLAAEFPELMDIVEMPYKTNGYRRHAQALMGTVTNTAVSVTSKAWGHEGGNDIDVSFVNPNAANRNLNVIKTGKKIVVQLATDSSGKITSTAKQVVDALNKDASDLVTATTYRGNVGNGVVGVLSAKLTDGLKAPANVSREPMTVRAFRIGKVRDGSKPGVLGYSQEHAREWVTPLVSMESAERLLRNYATDPETRKLVDNLDIFIVPTANPDGANYSFYDYNMQRRNMTNHCGPEGSSDYNARNSWGVDLNRNHSIGSIFDGYIGASTSCTSDTFAGPSINSEPEAKNLVWLADQFDNLKFAMNIHSNGGYFMWSPGAYDANRVTLTRPTAGQEAFYWKASDHILKVIKDHRGTVIKPTRTGPIPDVLYSAAGNSADYYWYKKGIYAWNFEVGADLWNGKSWVSVGFQPTYSEGHQEAMEFANGFIGLLDVALEQAGDKTNPESKAVPGSGRYTKPVEVDIETSEPATVYYTLDGTRPTFDSAKIQLSGIREGAEKLKIAATTTIKYFSVDAAGNVENNYNPSGNDKNYNSATITIGGDQTKEPGATDLIALVNRFDKEGGFTNSLAVRQLTTHLSALEVYEKQKATDKIAKHLETFKTLLDSQKKTGVISEKAYNSILAYAEYLIAK</sequence>
<dbReference type="GO" id="GO:0005615">
    <property type="term" value="C:extracellular space"/>
    <property type="evidence" value="ECO:0007669"/>
    <property type="project" value="TreeGrafter"/>
</dbReference>
<dbReference type="Proteomes" id="UP001178288">
    <property type="component" value="Chromosome"/>
</dbReference>
<dbReference type="AlphaFoldDB" id="A0AA95MT84"/>
<evidence type="ECO:0000256" key="4">
    <source>
        <dbReference type="ARBA" id="ARBA00022801"/>
    </source>
</evidence>